<dbReference type="AlphaFoldDB" id="A0A9D6LRZ3"/>
<organism evidence="1 2">
    <name type="scientific">Candidatus Sungiibacteriota bacterium</name>
    <dbReference type="NCBI Taxonomy" id="2750080"/>
    <lineage>
        <taxon>Bacteria</taxon>
        <taxon>Candidatus Sungiibacteriota</taxon>
    </lineage>
</organism>
<gene>
    <name evidence="1" type="ORF">HY220_03130</name>
</gene>
<reference evidence="1" key="1">
    <citation type="submission" date="2020-07" db="EMBL/GenBank/DDBJ databases">
        <title>Huge and variable diversity of episymbiotic CPR bacteria and DPANN archaea in groundwater ecosystems.</title>
        <authorList>
            <person name="He C.Y."/>
            <person name="Keren R."/>
            <person name="Whittaker M."/>
            <person name="Farag I.F."/>
            <person name="Doudna J."/>
            <person name="Cate J.H.D."/>
            <person name="Banfield J.F."/>
        </authorList>
    </citation>
    <scope>NUCLEOTIDE SEQUENCE</scope>
    <source>
        <strain evidence="1">NC_groundwater_972_Pr1_S-0.2um_49_27</strain>
    </source>
</reference>
<accession>A0A9D6LRZ3</accession>
<protein>
    <submittedName>
        <fullName evidence="1">Uncharacterized protein</fullName>
    </submittedName>
</protein>
<proteinExistence type="predicted"/>
<evidence type="ECO:0000313" key="1">
    <source>
        <dbReference type="EMBL" id="MBI3627707.1"/>
    </source>
</evidence>
<name>A0A9D6LRZ3_9BACT</name>
<sequence>MKALTLDEVRAMAVSHFRTDEVNYPPLATLWMRNARHDFLLKHAVLHQQKAVGALAGLVEPLDHGGALDHNGLLVAIRKTIVNAMEIAAVAGIASDEVEAEIGRWAREPVTA</sequence>
<comment type="caution">
    <text evidence="1">The sequence shown here is derived from an EMBL/GenBank/DDBJ whole genome shotgun (WGS) entry which is preliminary data.</text>
</comment>
<evidence type="ECO:0000313" key="2">
    <source>
        <dbReference type="Proteomes" id="UP000808388"/>
    </source>
</evidence>
<dbReference type="EMBL" id="JACQCQ010000012">
    <property type="protein sequence ID" value="MBI3627707.1"/>
    <property type="molecule type" value="Genomic_DNA"/>
</dbReference>
<dbReference type="Proteomes" id="UP000808388">
    <property type="component" value="Unassembled WGS sequence"/>
</dbReference>